<comment type="caution">
    <text evidence="3">The sequence shown here is derived from an EMBL/GenBank/DDBJ whole genome shotgun (WGS) entry which is preliminary data.</text>
</comment>
<dbReference type="Gene3D" id="3.40.50.970">
    <property type="match status" value="1"/>
</dbReference>
<evidence type="ECO:0000256" key="1">
    <source>
        <dbReference type="ARBA" id="ARBA00007812"/>
    </source>
</evidence>
<dbReference type="PANTHER" id="PTHR18968:SF13">
    <property type="entry name" value="ACETOLACTATE SYNTHASE CATALYTIC SUBUNIT, MITOCHONDRIAL"/>
    <property type="match status" value="1"/>
</dbReference>
<dbReference type="GO" id="GO:0009097">
    <property type="term" value="P:isoleucine biosynthetic process"/>
    <property type="evidence" value="ECO:0007669"/>
    <property type="project" value="TreeGrafter"/>
</dbReference>
<name>A0A835SBR9_VANPL</name>
<feature type="domain" description="Thiamine pyrophosphate enzyme N-terminal TPP-binding" evidence="2">
    <location>
        <begin position="74"/>
        <end position="154"/>
    </location>
</feature>
<dbReference type="InterPro" id="IPR045229">
    <property type="entry name" value="TPP_enz"/>
</dbReference>
<reference evidence="3 4" key="1">
    <citation type="journal article" date="2020" name="Nat. Food">
        <title>A phased Vanilla planifolia genome enables genetic improvement of flavour and production.</title>
        <authorList>
            <person name="Hasing T."/>
            <person name="Tang H."/>
            <person name="Brym M."/>
            <person name="Khazi F."/>
            <person name="Huang T."/>
            <person name="Chambers A.H."/>
        </authorList>
    </citation>
    <scope>NUCLEOTIDE SEQUENCE [LARGE SCALE GENOMIC DNA]</scope>
    <source>
        <tissue evidence="3">Leaf</tissue>
    </source>
</reference>
<dbReference type="Pfam" id="PF02776">
    <property type="entry name" value="TPP_enzyme_N"/>
    <property type="match status" value="1"/>
</dbReference>
<organism evidence="3 4">
    <name type="scientific">Vanilla planifolia</name>
    <name type="common">Vanilla</name>
    <dbReference type="NCBI Taxonomy" id="51239"/>
    <lineage>
        <taxon>Eukaryota</taxon>
        <taxon>Viridiplantae</taxon>
        <taxon>Streptophyta</taxon>
        <taxon>Embryophyta</taxon>
        <taxon>Tracheophyta</taxon>
        <taxon>Spermatophyta</taxon>
        <taxon>Magnoliopsida</taxon>
        <taxon>Liliopsida</taxon>
        <taxon>Asparagales</taxon>
        <taxon>Orchidaceae</taxon>
        <taxon>Vanilloideae</taxon>
        <taxon>Vanilleae</taxon>
        <taxon>Vanilla</taxon>
    </lineage>
</organism>
<dbReference type="GO" id="GO:0050660">
    <property type="term" value="F:flavin adenine dinucleotide binding"/>
    <property type="evidence" value="ECO:0007669"/>
    <property type="project" value="TreeGrafter"/>
</dbReference>
<dbReference type="AlphaFoldDB" id="A0A835SBR9"/>
<proteinExistence type="inferred from homology"/>
<protein>
    <recommendedName>
        <fullName evidence="2">Thiamine pyrophosphate enzyme N-terminal TPP-binding domain-containing protein</fullName>
    </recommendedName>
</protein>
<dbReference type="EMBL" id="JADCNM010000001">
    <property type="protein sequence ID" value="KAG0500672.1"/>
    <property type="molecule type" value="Genomic_DNA"/>
</dbReference>
<accession>A0A835SBR9</accession>
<dbReference type="OrthoDB" id="1708497at2759"/>
<dbReference type="GO" id="GO:0005948">
    <property type="term" value="C:acetolactate synthase complex"/>
    <property type="evidence" value="ECO:0007669"/>
    <property type="project" value="TreeGrafter"/>
</dbReference>
<gene>
    <name evidence="3" type="ORF">HPP92_000744</name>
</gene>
<dbReference type="GO" id="GO:0009099">
    <property type="term" value="P:L-valine biosynthetic process"/>
    <property type="evidence" value="ECO:0007669"/>
    <property type="project" value="TreeGrafter"/>
</dbReference>
<dbReference type="InterPro" id="IPR029061">
    <property type="entry name" value="THDP-binding"/>
</dbReference>
<dbReference type="CDD" id="cd07035">
    <property type="entry name" value="TPP_PYR_POX_like"/>
    <property type="match status" value="1"/>
</dbReference>
<evidence type="ECO:0000313" key="4">
    <source>
        <dbReference type="Proteomes" id="UP000639772"/>
    </source>
</evidence>
<dbReference type="PANTHER" id="PTHR18968">
    <property type="entry name" value="THIAMINE PYROPHOSPHATE ENZYMES"/>
    <property type="match status" value="1"/>
</dbReference>
<dbReference type="GO" id="GO:0030976">
    <property type="term" value="F:thiamine pyrophosphate binding"/>
    <property type="evidence" value="ECO:0007669"/>
    <property type="project" value="InterPro"/>
</dbReference>
<comment type="similarity">
    <text evidence="1">Belongs to the TPP enzyme family.</text>
</comment>
<evidence type="ECO:0000259" key="2">
    <source>
        <dbReference type="Pfam" id="PF02776"/>
    </source>
</evidence>
<sequence>MHDVSVHPSLKLLSKDDTIPICKIWATKPAKPVANIDHVSIERAVSSSHSATKTTLPPLPPSPSRRFAADEPHKGADILVEALERESVTDVFAYAGGASMEIHQALTRSLSITNHLFRHEQGEIFAAEGYARSTGRPGVCIATSGPGATNLVSGARRRYA</sequence>
<dbReference type="SUPFAM" id="SSF52518">
    <property type="entry name" value="Thiamin diphosphate-binding fold (THDP-binding)"/>
    <property type="match status" value="1"/>
</dbReference>
<dbReference type="InterPro" id="IPR012001">
    <property type="entry name" value="Thiamin_PyroP_enz_TPP-bd_dom"/>
</dbReference>
<dbReference type="GO" id="GO:0003984">
    <property type="term" value="F:acetolactate synthase activity"/>
    <property type="evidence" value="ECO:0007669"/>
    <property type="project" value="TreeGrafter"/>
</dbReference>
<dbReference type="Proteomes" id="UP000639772">
    <property type="component" value="Chromosome 1"/>
</dbReference>
<evidence type="ECO:0000313" key="3">
    <source>
        <dbReference type="EMBL" id="KAG0500672.1"/>
    </source>
</evidence>